<dbReference type="AlphaFoldDB" id="A0A6C1C1Z5"/>
<evidence type="ECO:0000313" key="4">
    <source>
        <dbReference type="Proteomes" id="UP000298111"/>
    </source>
</evidence>
<dbReference type="GeneID" id="75183822"/>
<evidence type="ECO:0000313" key="3">
    <source>
        <dbReference type="EMBL" id="TGG83306.1"/>
    </source>
</evidence>
<feature type="compositionally biased region" description="Polar residues" evidence="1">
    <location>
        <begin position="39"/>
        <end position="48"/>
    </location>
</feature>
<accession>A0A6C1C1Z5</accession>
<gene>
    <name evidence="3" type="ORF">D8771_14835</name>
</gene>
<comment type="caution">
    <text evidence="3">The sequence shown here is derived from an EMBL/GenBank/DDBJ whole genome shotgun (WGS) entry which is preliminary data.</text>
</comment>
<organism evidence="3 4">
    <name type="scientific">Streptomyces albus</name>
    <dbReference type="NCBI Taxonomy" id="1888"/>
    <lineage>
        <taxon>Bacteria</taxon>
        <taxon>Bacillati</taxon>
        <taxon>Actinomycetota</taxon>
        <taxon>Actinomycetes</taxon>
        <taxon>Kitasatosporales</taxon>
        <taxon>Streptomycetaceae</taxon>
        <taxon>Streptomyces</taxon>
    </lineage>
</organism>
<dbReference type="RefSeq" id="WP_051803282.1">
    <property type="nucleotide sequence ID" value="NZ_CP048875.1"/>
</dbReference>
<protein>
    <submittedName>
        <fullName evidence="3">Uncharacterized protein</fullName>
    </submittedName>
</protein>
<reference evidence="3 4" key="1">
    <citation type="submission" date="2018-10" db="EMBL/GenBank/DDBJ databases">
        <title>Isolation of pseudouridimycin from Streptomyces albus DSM 40763.</title>
        <authorList>
            <person name="Rosenqvist P."/>
            <person name="Metsae-Ketelae M."/>
            <person name="Virta P."/>
        </authorList>
    </citation>
    <scope>NUCLEOTIDE SEQUENCE [LARGE SCALE GENOMIC DNA]</scope>
    <source>
        <strain evidence="3 4">DSM 40763</strain>
    </source>
</reference>
<proteinExistence type="predicted"/>
<evidence type="ECO:0000256" key="2">
    <source>
        <dbReference type="SAM" id="SignalP"/>
    </source>
</evidence>
<sequence>MRSTRFSKGTLAAATAALVLLPAGAAYAGSGPATPPSQPQKLTRSTAPSPEGNPASRLAQAAGVCDDAVPIGERGLIKRGSETIASVKQFYSKKCQLNYGYVWVWESFRKTAAPYDVTAGVYSYSKDTVYAPKAWKATKQQEFWTEGAATVTHCTSGIGSLRPAGSPQAYQAFSQKRC</sequence>
<name>A0A6C1C1Z5_9ACTN</name>
<dbReference type="EMBL" id="RCIY01000055">
    <property type="protein sequence ID" value="TGG83306.1"/>
    <property type="molecule type" value="Genomic_DNA"/>
</dbReference>
<evidence type="ECO:0000256" key="1">
    <source>
        <dbReference type="SAM" id="MobiDB-lite"/>
    </source>
</evidence>
<keyword evidence="2" id="KW-0732">Signal</keyword>
<dbReference type="Proteomes" id="UP000298111">
    <property type="component" value="Unassembled WGS sequence"/>
</dbReference>
<feature type="region of interest" description="Disordered" evidence="1">
    <location>
        <begin position="30"/>
        <end position="56"/>
    </location>
</feature>
<feature type="signal peptide" evidence="2">
    <location>
        <begin position="1"/>
        <end position="28"/>
    </location>
</feature>
<feature type="chain" id="PRO_5043490102" evidence="2">
    <location>
        <begin position="29"/>
        <end position="178"/>
    </location>
</feature>